<name>A0A255E3S2_9ACTN</name>
<comment type="caution">
    <text evidence="1">The sequence shown here is derived from an EMBL/GenBank/DDBJ whole genome shotgun (WGS) entry which is preliminary data.</text>
</comment>
<dbReference type="RefSeq" id="WP_094451864.1">
    <property type="nucleotide sequence ID" value="NZ_NMVI01000029.1"/>
</dbReference>
<organism evidence="1 2">
    <name type="scientific">Parenemella sanctibonifatiensis</name>
    <dbReference type="NCBI Taxonomy" id="2016505"/>
    <lineage>
        <taxon>Bacteria</taxon>
        <taxon>Bacillati</taxon>
        <taxon>Actinomycetota</taxon>
        <taxon>Actinomycetes</taxon>
        <taxon>Propionibacteriales</taxon>
        <taxon>Propionibacteriaceae</taxon>
        <taxon>Parenemella</taxon>
    </lineage>
</organism>
<sequence length="244" mass="27456">MTRERRAGFGPELSVRQSQALFAETTSARNLMRDATAAIEAMSDVNTHGDSVLAVASIGVEKTMKLLLGCREVRLYGSWPTKGLLKDWGHGVERLHGLLLEALQERSGIGHNTELAATLHHRVTGSVVLPLIMEALDRYGRSGRFHNLDILATDQVATWDSPNRYWERVETCMRDITPELQDPPFGDNAGLDRYEETLHRLVASELEVWWYCVHRLAVLGWFGRLGEKVGWLIWEDGRVEPAGL</sequence>
<proteinExistence type="predicted"/>
<dbReference type="AlphaFoldDB" id="A0A255E3S2"/>
<reference evidence="1 2" key="1">
    <citation type="submission" date="2017-07" db="EMBL/GenBank/DDBJ databases">
        <title>Draft whole genome sequences of clinical Proprionibacteriaceae strains.</title>
        <authorList>
            <person name="Bernier A.-M."/>
            <person name="Bernard K."/>
            <person name="Domingo M.-C."/>
        </authorList>
    </citation>
    <scope>NUCLEOTIDE SEQUENCE [LARGE SCALE GENOMIC DNA]</scope>
    <source>
        <strain evidence="1 2">NML 160184</strain>
    </source>
</reference>
<accession>A0A255E3S2</accession>
<evidence type="ECO:0000313" key="1">
    <source>
        <dbReference type="EMBL" id="OYN84022.1"/>
    </source>
</evidence>
<protein>
    <submittedName>
        <fullName evidence="1">Uncharacterized protein</fullName>
    </submittedName>
</protein>
<evidence type="ECO:0000313" key="2">
    <source>
        <dbReference type="Proteomes" id="UP000216533"/>
    </source>
</evidence>
<dbReference type="EMBL" id="NMVI01000029">
    <property type="protein sequence ID" value="OYN84022.1"/>
    <property type="molecule type" value="Genomic_DNA"/>
</dbReference>
<gene>
    <name evidence="1" type="ORF">CGZ92_13255</name>
</gene>
<dbReference type="Proteomes" id="UP000216533">
    <property type="component" value="Unassembled WGS sequence"/>
</dbReference>